<sequence>MQVLDPNNVKVYNLSAGKSLPDWLSDRKRRALLNKDVDIRQRIELIQDFEMPGVSTSIRMSRDGNYIMAAGIYKPRIRCFEVDNLAMKFERCFDAEAVTFEILSDDYSKLVFLQCDRSIEFHAQYGRYHRLRIPKYGRDMKYHYPSCDLYLVGVSSDIYRLNLERGQFLNPFVSEGSELNKIAMNPVHDLIIVGTKEGRIEAWDPRARDRVSSLDCSMSCMTDNSIEIEEFPSVTALQFNGALTLGVGTATGQVLLYDIRSDKPFKVKDHMYGLPIKNIDFCQDQVLSMDSAILKIWNRNTGSLLTSIEAGNNTEFNDLCLVPNSGMMFMANESNKILTYYIPSLGPAPKWCGFLDSLTEELEESNLQTIYDDYKFVTKKELDDLGLGHLIGTNLLRAHMHGYFMDVRLYRKAKSIADPFTFEEYKRKKVREKIEEERTNRVQINKLPKINRELAMKLMEEKENEKNQKRAKSAGNLLQDNRFQALFQNPDFQVDTNAEEYRLLNPVLTRLDKSKKKQLKKHAIEEQFDMVDDEAEGKGTSDDSEIEYESSDDEKEWAKDVKKQHRLIKKEKRLKAMMEEDEDAESDDFEESEKPQPKFFELKSGEDYAGPNSINAKKENLKDLPLEERLKREMADSVNLITSNCREMTFTISKPSKFIKDENNASKHRDERKKLVRKFPSKFSNSKSKSKFFKGKR</sequence>
<dbReference type="InterPro" id="IPR015943">
    <property type="entry name" value="WD40/YVTN_repeat-like_dom_sf"/>
</dbReference>
<feature type="domain" description="Nucleolar protein 10-like N-terminal" evidence="9">
    <location>
        <begin position="1"/>
        <end position="368"/>
    </location>
</feature>
<protein>
    <recommendedName>
        <fullName evidence="12">Nucleolar protein 10</fullName>
    </recommendedName>
</protein>
<dbReference type="GO" id="GO:0000462">
    <property type="term" value="P:maturation of SSU-rRNA from tricistronic rRNA transcript (SSU-rRNA, 5.8S rRNA, LSU-rRNA)"/>
    <property type="evidence" value="ECO:0007669"/>
    <property type="project" value="TreeGrafter"/>
</dbReference>
<dbReference type="SUPFAM" id="SSF50978">
    <property type="entry name" value="WD40 repeat-like"/>
    <property type="match status" value="1"/>
</dbReference>
<keyword evidence="5" id="KW-0539">Nucleus</keyword>
<evidence type="ECO:0000256" key="6">
    <source>
        <dbReference type="SAM" id="MobiDB-lite"/>
    </source>
</evidence>
<evidence type="ECO:0000259" key="7">
    <source>
        <dbReference type="Pfam" id="PF08159"/>
    </source>
</evidence>
<feature type="region of interest" description="Disordered" evidence="6">
    <location>
        <begin position="527"/>
        <end position="557"/>
    </location>
</feature>
<dbReference type="Pfam" id="PF08159">
    <property type="entry name" value="NUC153"/>
    <property type="match status" value="1"/>
</dbReference>
<feature type="compositionally biased region" description="Acidic residues" evidence="6">
    <location>
        <begin position="542"/>
        <end position="555"/>
    </location>
</feature>
<feature type="compositionally biased region" description="Basic and acidic residues" evidence="6">
    <location>
        <begin position="660"/>
        <end position="673"/>
    </location>
</feature>
<evidence type="ECO:0000256" key="2">
    <source>
        <dbReference type="ARBA" id="ARBA00005264"/>
    </source>
</evidence>
<dbReference type="InterPro" id="IPR056551">
    <property type="entry name" value="Beta-prop_NOL10_N"/>
</dbReference>
<feature type="region of interest" description="Disordered" evidence="6">
    <location>
        <begin position="660"/>
        <end position="697"/>
    </location>
</feature>
<evidence type="ECO:0000259" key="8">
    <source>
        <dbReference type="Pfam" id="PF23097"/>
    </source>
</evidence>
<dbReference type="Proteomes" id="UP001152759">
    <property type="component" value="Chromosome 1"/>
</dbReference>
<dbReference type="Gene3D" id="2.130.10.10">
    <property type="entry name" value="YVTN repeat-like/Quinoprotein amine dehydrogenase"/>
    <property type="match status" value="1"/>
</dbReference>
<organism evidence="10 11">
    <name type="scientific">Bemisia tabaci</name>
    <name type="common">Sweetpotato whitefly</name>
    <name type="synonym">Aleurodes tabaci</name>
    <dbReference type="NCBI Taxonomy" id="7038"/>
    <lineage>
        <taxon>Eukaryota</taxon>
        <taxon>Metazoa</taxon>
        <taxon>Ecdysozoa</taxon>
        <taxon>Arthropoda</taxon>
        <taxon>Hexapoda</taxon>
        <taxon>Insecta</taxon>
        <taxon>Pterygota</taxon>
        <taxon>Neoptera</taxon>
        <taxon>Paraneoptera</taxon>
        <taxon>Hemiptera</taxon>
        <taxon>Sternorrhyncha</taxon>
        <taxon>Aleyrodoidea</taxon>
        <taxon>Aleyrodidae</taxon>
        <taxon>Aleyrodinae</taxon>
        <taxon>Bemisia</taxon>
    </lineage>
</organism>
<dbReference type="PANTHER" id="PTHR14927:SF0">
    <property type="entry name" value="NUCLEOLAR PROTEIN 10"/>
    <property type="match status" value="1"/>
</dbReference>
<proteinExistence type="inferred from homology"/>
<dbReference type="PANTHER" id="PTHR14927">
    <property type="entry name" value="NUCLEOLAR PROTEIN 10"/>
    <property type="match status" value="1"/>
</dbReference>
<evidence type="ECO:0000259" key="9">
    <source>
        <dbReference type="Pfam" id="PF23098"/>
    </source>
</evidence>
<accession>A0A9P0A100</accession>
<dbReference type="Pfam" id="PF23098">
    <property type="entry name" value="Beta-prop_NOL10_N"/>
    <property type="match status" value="1"/>
</dbReference>
<dbReference type="AlphaFoldDB" id="A0A9P0A100"/>
<evidence type="ECO:0000256" key="1">
    <source>
        <dbReference type="ARBA" id="ARBA00004604"/>
    </source>
</evidence>
<evidence type="ECO:0000256" key="3">
    <source>
        <dbReference type="ARBA" id="ARBA00022574"/>
    </source>
</evidence>
<feature type="compositionally biased region" description="Acidic residues" evidence="6">
    <location>
        <begin position="579"/>
        <end position="591"/>
    </location>
</feature>
<dbReference type="InterPro" id="IPR012580">
    <property type="entry name" value="NUC153"/>
</dbReference>
<evidence type="ECO:0000313" key="11">
    <source>
        <dbReference type="Proteomes" id="UP001152759"/>
    </source>
</evidence>
<evidence type="ECO:0008006" key="12">
    <source>
        <dbReference type="Google" id="ProtNLM"/>
    </source>
</evidence>
<dbReference type="GO" id="GO:0030686">
    <property type="term" value="C:90S preribosome"/>
    <property type="evidence" value="ECO:0007669"/>
    <property type="project" value="TreeGrafter"/>
</dbReference>
<feature type="compositionally biased region" description="Basic residues" evidence="6">
    <location>
        <begin position="688"/>
        <end position="697"/>
    </location>
</feature>
<dbReference type="InterPro" id="IPR056550">
    <property type="entry name" value="NOL10_2nd"/>
</dbReference>
<feature type="region of interest" description="Disordered" evidence="6">
    <location>
        <begin position="573"/>
        <end position="620"/>
    </location>
</feature>
<dbReference type="KEGG" id="btab:109044782"/>
<feature type="domain" description="Nucleolar protein 10-like second" evidence="8">
    <location>
        <begin position="370"/>
        <end position="418"/>
    </location>
</feature>
<keyword evidence="3" id="KW-0853">WD repeat</keyword>
<feature type="compositionally biased region" description="Basic and acidic residues" evidence="6">
    <location>
        <begin position="592"/>
        <end position="606"/>
    </location>
</feature>
<comment type="similarity">
    <text evidence="2">Belongs to the WD repeat NOL10/ENP2 family.</text>
</comment>
<reference evidence="10" key="1">
    <citation type="submission" date="2021-12" db="EMBL/GenBank/DDBJ databases">
        <authorList>
            <person name="King R."/>
        </authorList>
    </citation>
    <scope>NUCLEOTIDE SEQUENCE</scope>
</reference>
<dbReference type="Pfam" id="PF23097">
    <property type="entry name" value="NOL10_2nd"/>
    <property type="match status" value="1"/>
</dbReference>
<feature type="domain" description="NUC153" evidence="7">
    <location>
        <begin position="480"/>
        <end position="507"/>
    </location>
</feature>
<keyword evidence="11" id="KW-1185">Reference proteome</keyword>
<name>A0A9P0A100_BEMTA</name>
<evidence type="ECO:0000313" key="10">
    <source>
        <dbReference type="EMBL" id="CAH0381719.1"/>
    </source>
</evidence>
<gene>
    <name evidence="10" type="ORF">BEMITA_LOCUS1339</name>
</gene>
<dbReference type="InterPro" id="IPR036322">
    <property type="entry name" value="WD40_repeat_dom_sf"/>
</dbReference>
<keyword evidence="4" id="KW-0677">Repeat</keyword>
<comment type="subcellular location">
    <subcellularLocation>
        <location evidence="1">Nucleus</location>
        <location evidence="1">Nucleolus</location>
    </subcellularLocation>
</comment>
<dbReference type="FunFam" id="2.130.10.10:FF:001909">
    <property type="entry name" value="WD repeat, SAM and U-box domain-containing protein"/>
    <property type="match status" value="1"/>
</dbReference>
<dbReference type="GO" id="GO:0032040">
    <property type="term" value="C:small-subunit processome"/>
    <property type="evidence" value="ECO:0007669"/>
    <property type="project" value="TreeGrafter"/>
</dbReference>
<evidence type="ECO:0000256" key="5">
    <source>
        <dbReference type="ARBA" id="ARBA00023242"/>
    </source>
</evidence>
<evidence type="ECO:0000256" key="4">
    <source>
        <dbReference type="ARBA" id="ARBA00022737"/>
    </source>
</evidence>
<dbReference type="OrthoDB" id="273340at2759"/>
<dbReference type="EMBL" id="OU963862">
    <property type="protein sequence ID" value="CAH0381719.1"/>
    <property type="molecule type" value="Genomic_DNA"/>
</dbReference>
<dbReference type="InterPro" id="IPR040382">
    <property type="entry name" value="NOL10/Enp2"/>
</dbReference>